<evidence type="ECO:0000313" key="2">
    <source>
        <dbReference type="Proteomes" id="UP000077405"/>
    </source>
</evidence>
<dbReference type="KEGG" id="ahu:A6A40_23625"/>
<dbReference type="Proteomes" id="UP000077405">
    <property type="component" value="Plasmid pYZ4"/>
</dbReference>
<sequence length="112" mass="11886">MMTPYTHVQPIAELPGSLGFTVWGVGTRDDIATVLAPGYFGPTARMMNDGDIVIVNRRPPLAPSDGGTEKLVLAVHKDVAGAMTLRQILHLPALEPMVAKANNPKPVVSDMG</sequence>
<geneLocation type="plasmid" evidence="1 2">
    <name>pYZ4</name>
</geneLocation>
<proteinExistence type="predicted"/>
<reference evidence="1 2" key="1">
    <citation type="submission" date="2018-04" db="EMBL/GenBank/DDBJ databases">
        <title>Complete genome sequence of the nitrogen-fixing bacterium Azospirillum humicireducens type strain SgZ-5.</title>
        <authorList>
            <person name="Yu Z."/>
        </authorList>
    </citation>
    <scope>NUCLEOTIDE SEQUENCE [LARGE SCALE GENOMIC DNA]</scope>
    <source>
        <strain evidence="1 2">SgZ-5</strain>
        <plasmid evidence="1 2">pYZ4</plasmid>
    </source>
</reference>
<keyword evidence="1" id="KW-0614">Plasmid</keyword>
<accession>A0A2R4VUI0</accession>
<keyword evidence="2" id="KW-1185">Reference proteome</keyword>
<protein>
    <submittedName>
        <fullName evidence="1">Uncharacterized protein</fullName>
    </submittedName>
</protein>
<gene>
    <name evidence="1" type="ORF">A6A40_23625</name>
</gene>
<dbReference type="AlphaFoldDB" id="A0A2R4VUI0"/>
<evidence type="ECO:0000313" key="1">
    <source>
        <dbReference type="EMBL" id="AWB08041.1"/>
    </source>
</evidence>
<dbReference type="EMBL" id="CP028905">
    <property type="protein sequence ID" value="AWB08041.1"/>
    <property type="molecule type" value="Genomic_DNA"/>
</dbReference>
<name>A0A2R4VUI0_9PROT</name>
<organism evidence="1 2">
    <name type="scientific">Azospirillum humicireducens</name>
    <dbReference type="NCBI Taxonomy" id="1226968"/>
    <lineage>
        <taxon>Bacteria</taxon>
        <taxon>Pseudomonadati</taxon>
        <taxon>Pseudomonadota</taxon>
        <taxon>Alphaproteobacteria</taxon>
        <taxon>Rhodospirillales</taxon>
        <taxon>Azospirillaceae</taxon>
        <taxon>Azospirillum</taxon>
    </lineage>
</organism>